<evidence type="ECO:0000313" key="10">
    <source>
        <dbReference type="Proteomes" id="UP000461730"/>
    </source>
</evidence>
<dbReference type="InterPro" id="IPR003688">
    <property type="entry name" value="TraG/VirD4"/>
</dbReference>
<evidence type="ECO:0000313" key="9">
    <source>
        <dbReference type="EMBL" id="MVT07730.1"/>
    </source>
</evidence>
<dbReference type="InterPro" id="IPR027417">
    <property type="entry name" value="P-loop_NTPase"/>
</dbReference>
<name>A0A7K1U0A4_9BACT</name>
<comment type="subcellular location">
    <subcellularLocation>
        <location evidence="1">Cell membrane</location>
        <topology evidence="1">Multi-pass membrane protein</topology>
    </subcellularLocation>
</comment>
<feature type="transmembrane region" description="Helical" evidence="7">
    <location>
        <begin position="94"/>
        <end position="114"/>
    </location>
</feature>
<evidence type="ECO:0000256" key="2">
    <source>
        <dbReference type="ARBA" id="ARBA00008806"/>
    </source>
</evidence>
<comment type="similarity">
    <text evidence="2">Belongs to the VirD4/TraG family.</text>
</comment>
<dbReference type="NCBIfam" id="NF041326">
    <property type="entry name" value="Bacteroid_MobC"/>
    <property type="match status" value="1"/>
</dbReference>
<dbReference type="Gene3D" id="3.40.50.300">
    <property type="entry name" value="P-loop containing nucleotide triphosphate hydrolases"/>
    <property type="match status" value="2"/>
</dbReference>
<dbReference type="PANTHER" id="PTHR37937:SF1">
    <property type="entry name" value="CONJUGATIVE TRANSFER: DNA TRANSPORT"/>
    <property type="match status" value="1"/>
</dbReference>
<dbReference type="AlphaFoldDB" id="A0A7K1U0A4"/>
<comment type="caution">
    <text evidence="9">The sequence shown here is derived from an EMBL/GenBank/DDBJ whole genome shotgun (WGS) entry which is preliminary data.</text>
</comment>
<dbReference type="PANTHER" id="PTHR37937">
    <property type="entry name" value="CONJUGATIVE TRANSFER: DNA TRANSPORT"/>
    <property type="match status" value="1"/>
</dbReference>
<dbReference type="CDD" id="cd01127">
    <property type="entry name" value="TrwB_TraG_TraD_VirD4"/>
    <property type="match status" value="1"/>
</dbReference>
<gene>
    <name evidence="9" type="ORF">GO493_05615</name>
</gene>
<keyword evidence="4 7" id="KW-0812">Transmembrane</keyword>
<dbReference type="Pfam" id="PF02534">
    <property type="entry name" value="T4SS-DNA_transf"/>
    <property type="match status" value="1"/>
</dbReference>
<evidence type="ECO:0000259" key="8">
    <source>
        <dbReference type="Pfam" id="PF14293"/>
    </source>
</evidence>
<protein>
    <submittedName>
        <fullName evidence="9">Type IV secretion system DNA-binding domain-containing protein</fullName>
    </submittedName>
</protein>
<feature type="domain" description="YWFCY" evidence="8">
    <location>
        <begin position="5"/>
        <end position="148"/>
    </location>
</feature>
<evidence type="ECO:0000256" key="6">
    <source>
        <dbReference type="ARBA" id="ARBA00023136"/>
    </source>
</evidence>
<keyword evidence="6 7" id="KW-0472">Membrane</keyword>
<evidence type="ECO:0000256" key="7">
    <source>
        <dbReference type="SAM" id="Phobius"/>
    </source>
</evidence>
<dbReference type="InterPro" id="IPR025988">
    <property type="entry name" value="YWFCY_dom"/>
</dbReference>
<dbReference type="RefSeq" id="WP_157305110.1">
    <property type="nucleotide sequence ID" value="NZ_WRXN01000001.1"/>
</dbReference>
<dbReference type="EMBL" id="WRXN01000001">
    <property type="protein sequence ID" value="MVT07730.1"/>
    <property type="molecule type" value="Genomic_DNA"/>
</dbReference>
<reference evidence="9 10" key="1">
    <citation type="submission" date="2019-12" db="EMBL/GenBank/DDBJ databases">
        <title>Chitinophaga sp. strain ysch24 (GDMCC 1.1355), whole genome shotgun sequence.</title>
        <authorList>
            <person name="Zhang X."/>
        </authorList>
    </citation>
    <scope>NUCLEOTIDE SEQUENCE [LARGE SCALE GENOMIC DNA]</scope>
    <source>
        <strain evidence="10">ysch24</strain>
    </source>
</reference>
<dbReference type="SUPFAM" id="SSF52540">
    <property type="entry name" value="P-loop containing nucleoside triphosphate hydrolases"/>
    <property type="match status" value="1"/>
</dbReference>
<proteinExistence type="inferred from homology"/>
<accession>A0A7K1U0A4</accession>
<keyword evidence="5 7" id="KW-1133">Transmembrane helix</keyword>
<feature type="transmembrane region" description="Helical" evidence="7">
    <location>
        <begin position="120"/>
        <end position="141"/>
    </location>
</feature>
<dbReference type="GO" id="GO:0005886">
    <property type="term" value="C:plasma membrane"/>
    <property type="evidence" value="ECO:0007669"/>
    <property type="project" value="UniProtKB-SubCell"/>
</dbReference>
<keyword evidence="3" id="KW-1003">Cell membrane</keyword>
<evidence type="ECO:0000256" key="1">
    <source>
        <dbReference type="ARBA" id="ARBA00004651"/>
    </source>
</evidence>
<evidence type="ECO:0000256" key="4">
    <source>
        <dbReference type="ARBA" id="ARBA00022692"/>
    </source>
</evidence>
<evidence type="ECO:0000256" key="5">
    <source>
        <dbReference type="ARBA" id="ARBA00022989"/>
    </source>
</evidence>
<organism evidence="9 10">
    <name type="scientific">Chitinophaga tropicalis</name>
    <dbReference type="NCBI Taxonomy" id="2683588"/>
    <lineage>
        <taxon>Bacteria</taxon>
        <taxon>Pseudomonadati</taxon>
        <taxon>Bacteroidota</taxon>
        <taxon>Chitinophagia</taxon>
        <taxon>Chitinophagales</taxon>
        <taxon>Chitinophagaceae</taxon>
        <taxon>Chitinophaga</taxon>
    </lineage>
</organism>
<feature type="transmembrane region" description="Helical" evidence="7">
    <location>
        <begin position="12"/>
        <end position="32"/>
    </location>
</feature>
<keyword evidence="9" id="KW-0238">DNA-binding</keyword>
<dbReference type="GO" id="GO:0003677">
    <property type="term" value="F:DNA binding"/>
    <property type="evidence" value="ECO:0007669"/>
    <property type="project" value="UniProtKB-KW"/>
</dbReference>
<feature type="transmembrane region" description="Helical" evidence="7">
    <location>
        <begin position="63"/>
        <end position="82"/>
    </location>
</feature>
<dbReference type="Pfam" id="PF14293">
    <property type="entry name" value="YWFCY"/>
    <property type="match status" value="1"/>
</dbReference>
<dbReference type="Proteomes" id="UP000461730">
    <property type="component" value="Unassembled WGS sequence"/>
</dbReference>
<dbReference type="InterPro" id="IPR051539">
    <property type="entry name" value="T4SS-coupling_protein"/>
</dbReference>
<keyword evidence="10" id="KW-1185">Reference proteome</keyword>
<evidence type="ECO:0000256" key="3">
    <source>
        <dbReference type="ARBA" id="ARBA00022475"/>
    </source>
</evidence>
<sequence>MLAHDDESSLKKIIDLIRLGSIVLLLLHLYYYCHTAWAELGLSHPVVRKVLENLTRTGLFSSWYISKLWALGLLMLSVIGSKGKKNEKIRAGEIVGYLTCGLALYWISFLLFYLPSTAQVIAFSYGLITAAGYLFILAGGARLSRLLKLKLTKDVFNTMNETFPQEERLLENEYSFNLPARYNLKGKIRKSWINCVSPTRGILVAGNPGSGKSAFVIREIIVQAIRKGYTLCVYDFKYDDLTRIVYNTLLRYKGAYQKEPAFCLINFDDLSRTHRCNPLDPHTMTDITDASESARTIMLGINKAWIRKQGDFWVESPINFITGILWFLRKYKDGRYCTLPHVIELMQAPYDDLFPVLRTVPECEPFLNAFVMAYVNGALEQLEGQVASAKIGMARLSSPQLYYVLSGQDFTLDINNPESPKLLCIGNNPQKTQIYGAVLSLYVNRLLKLINQKGKLKSCLVFDEFPTIYVGGASGIDTHIATARSNRSATVLAVQHASQLIKDYGKEQAEVILTIVGNIISGQVPGDMAKQLSERFGKILQEKDSVSINRNDTSISKSTQLDYAIPPSTISALSSGEFVGMVADTPDQRIDLKTFHCEIITDFEAINREEATFKDIPVIRAVDPTEVQQNYQRIKDEVQQLLAEVKAQIERDPALAHLLILREPGA</sequence>